<accession>A0A6G3TMT0</accession>
<protein>
    <submittedName>
        <fullName evidence="2">YbaB/EbfC family nucleoid-associated protein</fullName>
    </submittedName>
</protein>
<dbReference type="Gene3D" id="3.30.1310.10">
    <property type="entry name" value="Nucleoid-associated protein YbaB-like domain"/>
    <property type="match status" value="1"/>
</dbReference>
<dbReference type="InterPro" id="IPR004401">
    <property type="entry name" value="YbaB/EbfC"/>
</dbReference>
<dbReference type="Proteomes" id="UP000475666">
    <property type="component" value="Unassembled WGS sequence"/>
</dbReference>
<feature type="region of interest" description="Disordered" evidence="1">
    <location>
        <begin position="126"/>
        <end position="145"/>
    </location>
</feature>
<comment type="caution">
    <text evidence="2">The sequence shown here is derived from an EMBL/GenBank/DDBJ whole genome shotgun (WGS) entry which is preliminary data.</text>
</comment>
<dbReference type="EMBL" id="JAAGMQ010000956">
    <property type="protein sequence ID" value="NEC37893.1"/>
    <property type="molecule type" value="Genomic_DNA"/>
</dbReference>
<proteinExistence type="predicted"/>
<dbReference type="GO" id="GO:0003677">
    <property type="term" value="F:DNA binding"/>
    <property type="evidence" value="ECO:0007669"/>
    <property type="project" value="InterPro"/>
</dbReference>
<reference evidence="2 3" key="1">
    <citation type="submission" date="2020-01" db="EMBL/GenBank/DDBJ databases">
        <title>Insect and environment-associated Actinomycetes.</title>
        <authorList>
            <person name="Currrie C."/>
            <person name="Chevrette M."/>
            <person name="Carlson C."/>
            <person name="Stubbendieck R."/>
            <person name="Wendt-Pienkowski E."/>
        </authorList>
    </citation>
    <scope>NUCLEOTIDE SEQUENCE [LARGE SCALE GENOMIC DNA]</scope>
    <source>
        <strain evidence="2 3">SID7739</strain>
    </source>
</reference>
<dbReference type="InterPro" id="IPR036894">
    <property type="entry name" value="YbaB-like_sf"/>
</dbReference>
<evidence type="ECO:0000256" key="1">
    <source>
        <dbReference type="SAM" id="MobiDB-lite"/>
    </source>
</evidence>
<gene>
    <name evidence="2" type="ORF">G3I66_32655</name>
</gene>
<feature type="compositionally biased region" description="Low complexity" evidence="1">
    <location>
        <begin position="126"/>
        <end position="139"/>
    </location>
</feature>
<dbReference type="RefSeq" id="WP_164278638.1">
    <property type="nucleotide sequence ID" value="NZ_JAAGMQ010000956.1"/>
</dbReference>
<dbReference type="AlphaFoldDB" id="A0A6G3TMT0"/>
<evidence type="ECO:0000313" key="2">
    <source>
        <dbReference type="EMBL" id="NEC37893.1"/>
    </source>
</evidence>
<dbReference type="Pfam" id="PF02575">
    <property type="entry name" value="YbaB_DNA_bd"/>
    <property type="match status" value="1"/>
</dbReference>
<organism evidence="2 3">
    <name type="scientific">Streptomyces rubrogriseus</name>
    <dbReference type="NCBI Taxonomy" id="194673"/>
    <lineage>
        <taxon>Bacteria</taxon>
        <taxon>Bacillati</taxon>
        <taxon>Actinomycetota</taxon>
        <taxon>Actinomycetes</taxon>
        <taxon>Kitasatosporales</taxon>
        <taxon>Streptomycetaceae</taxon>
        <taxon>Streptomyces</taxon>
        <taxon>Streptomyces violaceoruber group</taxon>
    </lineage>
</organism>
<evidence type="ECO:0000313" key="3">
    <source>
        <dbReference type="Proteomes" id="UP000475666"/>
    </source>
</evidence>
<name>A0A6G3TMT0_9ACTN</name>
<sequence length="145" mass="15394">MKETFEQHIQQALSEFTQHRETLARVRGEMASLSATVRSKDRAVEVTVGAQGEVTALRFLGNKHQTMSGQKLAASVLDALMQARQEVLSRATALFGSVSGIGSGIVGADPEEFDLDRLLDAAGATARQDADQAAPAARRFGGSHG</sequence>